<dbReference type="EMBL" id="JACAZE010000021">
    <property type="protein sequence ID" value="KAF7293206.1"/>
    <property type="molecule type" value="Genomic_DNA"/>
</dbReference>
<comment type="caution">
    <text evidence="2">The sequence shown here is derived from an EMBL/GenBank/DDBJ whole genome shotgun (WGS) entry which is preliminary data.</text>
</comment>
<protein>
    <submittedName>
        <fullName evidence="2">Uncharacterized protein</fullName>
    </submittedName>
</protein>
<feature type="compositionally biased region" description="Polar residues" evidence="1">
    <location>
        <begin position="90"/>
        <end position="110"/>
    </location>
</feature>
<accession>A0A8H6VV90</accession>
<evidence type="ECO:0000256" key="1">
    <source>
        <dbReference type="SAM" id="MobiDB-lite"/>
    </source>
</evidence>
<proteinExistence type="predicted"/>
<dbReference type="AlphaFoldDB" id="A0A8H6VV90"/>
<name>A0A8H6VV90_MYCCL</name>
<reference evidence="2" key="1">
    <citation type="submission" date="2020-05" db="EMBL/GenBank/DDBJ databases">
        <title>Mycena genomes resolve the evolution of fungal bioluminescence.</title>
        <authorList>
            <person name="Tsai I.J."/>
        </authorList>
    </citation>
    <scope>NUCLEOTIDE SEQUENCE</scope>
    <source>
        <strain evidence="2">110903Hualien_Pintung</strain>
    </source>
</reference>
<dbReference type="OrthoDB" id="3028347at2759"/>
<evidence type="ECO:0000313" key="3">
    <source>
        <dbReference type="Proteomes" id="UP000613580"/>
    </source>
</evidence>
<dbReference type="Proteomes" id="UP000613580">
    <property type="component" value="Unassembled WGS sequence"/>
</dbReference>
<organism evidence="2 3">
    <name type="scientific">Mycena chlorophos</name>
    <name type="common">Agaric fungus</name>
    <name type="synonym">Agaricus chlorophos</name>
    <dbReference type="NCBI Taxonomy" id="658473"/>
    <lineage>
        <taxon>Eukaryota</taxon>
        <taxon>Fungi</taxon>
        <taxon>Dikarya</taxon>
        <taxon>Basidiomycota</taxon>
        <taxon>Agaricomycotina</taxon>
        <taxon>Agaricomycetes</taxon>
        <taxon>Agaricomycetidae</taxon>
        <taxon>Agaricales</taxon>
        <taxon>Marasmiineae</taxon>
        <taxon>Mycenaceae</taxon>
        <taxon>Mycena</taxon>
    </lineage>
</organism>
<feature type="compositionally biased region" description="Low complexity" evidence="1">
    <location>
        <begin position="57"/>
        <end position="74"/>
    </location>
</feature>
<feature type="compositionally biased region" description="Basic residues" evidence="1">
    <location>
        <begin position="209"/>
        <end position="220"/>
    </location>
</feature>
<sequence length="510" mass="54894">MAGNSRGNARSRKKPVTVKGAVDQRPPATAAPSRPGPGARIAASPAPLVAYKDSDCSDCSSSSSESSGSDYSDSQKTGSRALKRQRKDTGTQARATPGNPQAQAALTGTGTPRFRAAAQGATAKKPRTSITVKRESLTPNITFVSMASSSKRHTVDAGRFESPLTVLSDSGGSAAEGTDDARQRAQTLMGPTTLKLPPISLPPRTNTKATKRRGPRKKSKQTGMDLFDDASSTVSVAEVLNGLKGLNYSLDVHVREILRKALELCPVPDAARSQTPQADKKFDRCNALLLSALADYADDEDGFGYVLDTLLHHIIVSDVYEHILSGDVVSYYSDPTNHFQVVFQQMASKQNWRAVQRWRSFTAASNDDEVNGWKTWLPGAITSQTQTVVLLLAFAFRREPDAFQTLGPAIEAALVSLYEEAKAVSTTMRRDVLSDRLSAHCPTGVNAIPFDHTQMTAVWEMGDKDADEIVGLYHFGLREENQDGIQSYVAKPAVVTVALLRALAAASTEP</sequence>
<feature type="region of interest" description="Disordered" evidence="1">
    <location>
        <begin position="189"/>
        <end position="224"/>
    </location>
</feature>
<gene>
    <name evidence="2" type="ORF">HMN09_01198700</name>
</gene>
<keyword evidence="3" id="KW-1185">Reference proteome</keyword>
<feature type="region of interest" description="Disordered" evidence="1">
    <location>
        <begin position="1"/>
        <end position="128"/>
    </location>
</feature>
<evidence type="ECO:0000313" key="2">
    <source>
        <dbReference type="EMBL" id="KAF7293206.1"/>
    </source>
</evidence>